<sequence>MSEPPVSRKGEWQTPRLANRMQPLRGAKAQMPVDAEGQMLPSAALVHHNNTDQSPRDEMGAYLRCRPRSPSYNFPTPYLLKPEASSSTSPTQDFIRRPLLRNQDALRSFPLNQELEIRSLQSQVHEIQHRLNGDIVASAEYQQLINKNLELESALGATEHELQVKKYEFQELKKVFGTLESSAAQAEERMSMQMTNMMERHLALEEKYNKATHELMRMKEYLESLPLQAEHDKLKSCNTSLKEKISILYGKMHFFQHEVT</sequence>
<evidence type="ECO:0000313" key="3">
    <source>
        <dbReference type="Proteomes" id="UP001381693"/>
    </source>
</evidence>
<reference evidence="2 3" key="1">
    <citation type="submission" date="2023-11" db="EMBL/GenBank/DDBJ databases">
        <title>Halocaridina rubra genome assembly.</title>
        <authorList>
            <person name="Smith C."/>
        </authorList>
    </citation>
    <scope>NUCLEOTIDE SEQUENCE [LARGE SCALE GENOMIC DNA]</scope>
    <source>
        <strain evidence="2">EP-1</strain>
        <tissue evidence="2">Whole</tissue>
    </source>
</reference>
<evidence type="ECO:0000256" key="1">
    <source>
        <dbReference type="SAM" id="MobiDB-lite"/>
    </source>
</evidence>
<organism evidence="2 3">
    <name type="scientific">Halocaridina rubra</name>
    <name type="common">Hawaiian red shrimp</name>
    <dbReference type="NCBI Taxonomy" id="373956"/>
    <lineage>
        <taxon>Eukaryota</taxon>
        <taxon>Metazoa</taxon>
        <taxon>Ecdysozoa</taxon>
        <taxon>Arthropoda</taxon>
        <taxon>Crustacea</taxon>
        <taxon>Multicrustacea</taxon>
        <taxon>Malacostraca</taxon>
        <taxon>Eumalacostraca</taxon>
        <taxon>Eucarida</taxon>
        <taxon>Decapoda</taxon>
        <taxon>Pleocyemata</taxon>
        <taxon>Caridea</taxon>
        <taxon>Atyoidea</taxon>
        <taxon>Atyidae</taxon>
        <taxon>Halocaridina</taxon>
    </lineage>
</organism>
<dbReference type="AlphaFoldDB" id="A0AAN9A6E0"/>
<accession>A0AAN9A6E0</accession>
<evidence type="ECO:0000313" key="2">
    <source>
        <dbReference type="EMBL" id="KAK7076478.1"/>
    </source>
</evidence>
<dbReference type="EMBL" id="JAXCGZ010009650">
    <property type="protein sequence ID" value="KAK7076478.1"/>
    <property type="molecule type" value="Genomic_DNA"/>
</dbReference>
<keyword evidence="3" id="KW-1185">Reference proteome</keyword>
<proteinExistence type="predicted"/>
<dbReference type="Proteomes" id="UP001381693">
    <property type="component" value="Unassembled WGS sequence"/>
</dbReference>
<name>A0AAN9A6E0_HALRR</name>
<feature type="compositionally biased region" description="Basic and acidic residues" evidence="1">
    <location>
        <begin position="1"/>
        <end position="11"/>
    </location>
</feature>
<gene>
    <name evidence="2" type="ORF">SK128_016581</name>
</gene>
<comment type="caution">
    <text evidence="2">The sequence shown here is derived from an EMBL/GenBank/DDBJ whole genome shotgun (WGS) entry which is preliminary data.</text>
</comment>
<feature type="region of interest" description="Disordered" evidence="1">
    <location>
        <begin position="1"/>
        <end position="30"/>
    </location>
</feature>
<protein>
    <submittedName>
        <fullName evidence="2">Uncharacterized protein</fullName>
    </submittedName>
</protein>